<feature type="transmembrane region" description="Helical" evidence="1">
    <location>
        <begin position="53"/>
        <end position="77"/>
    </location>
</feature>
<gene>
    <name evidence="2" type="ORF">GR316_00035</name>
</gene>
<dbReference type="AlphaFoldDB" id="A0A8J8SJH6"/>
<dbReference type="RefSeq" id="WP_211784043.1">
    <property type="nucleotide sequence ID" value="NZ_CP047289.1"/>
</dbReference>
<organism evidence="2 3">
    <name type="scientific">Falsirhodobacter algicola</name>
    <dbReference type="NCBI Taxonomy" id="2692330"/>
    <lineage>
        <taxon>Bacteria</taxon>
        <taxon>Pseudomonadati</taxon>
        <taxon>Pseudomonadota</taxon>
        <taxon>Alphaproteobacteria</taxon>
        <taxon>Rhodobacterales</taxon>
        <taxon>Paracoccaceae</taxon>
        <taxon>Falsirhodobacter</taxon>
    </lineage>
</organism>
<keyword evidence="1" id="KW-0812">Transmembrane</keyword>
<dbReference type="Proteomes" id="UP000679284">
    <property type="component" value="Chromosome"/>
</dbReference>
<reference evidence="2" key="1">
    <citation type="submission" date="2020-01" db="EMBL/GenBank/DDBJ databases">
        <authorList>
            <person name="Yang Y."/>
            <person name="Kwon Y.M."/>
        </authorList>
    </citation>
    <scope>NUCLEOTIDE SEQUENCE</scope>
    <source>
        <strain evidence="2">PG104</strain>
    </source>
</reference>
<sequence length="107" mass="11634">MHDLDDLFAAARRTSPDMPPDLFARVMADAEAEAAERRRLVRRVPTTWSRLRGLFAGGFGATAGLATAALAGVWIGFVQPETVTSVADAWMTTDTVDLMPTYVFMGE</sequence>
<evidence type="ECO:0000313" key="2">
    <source>
        <dbReference type="EMBL" id="QUS34795.1"/>
    </source>
</evidence>
<dbReference type="KEGG" id="fap:GR316_00035"/>
<name>A0A8J8SJH6_9RHOB</name>
<keyword evidence="3" id="KW-1185">Reference proteome</keyword>
<dbReference type="EMBL" id="CP047289">
    <property type="protein sequence ID" value="QUS34795.1"/>
    <property type="molecule type" value="Genomic_DNA"/>
</dbReference>
<evidence type="ECO:0000256" key="1">
    <source>
        <dbReference type="SAM" id="Phobius"/>
    </source>
</evidence>
<accession>A0A8J8SJH6</accession>
<keyword evidence="1" id="KW-0472">Membrane</keyword>
<evidence type="ECO:0000313" key="3">
    <source>
        <dbReference type="Proteomes" id="UP000679284"/>
    </source>
</evidence>
<keyword evidence="1" id="KW-1133">Transmembrane helix</keyword>
<protein>
    <submittedName>
        <fullName evidence="2">Dihydroorotate dehydrogenase</fullName>
    </submittedName>
</protein>
<proteinExistence type="predicted"/>